<gene>
    <name evidence="2" type="ORF">MGL_4236</name>
</gene>
<dbReference type="SUPFAM" id="SSF50129">
    <property type="entry name" value="GroES-like"/>
    <property type="match status" value="1"/>
</dbReference>
<evidence type="ECO:0000313" key="3">
    <source>
        <dbReference type="Proteomes" id="UP000008837"/>
    </source>
</evidence>
<dbReference type="InterPro" id="IPR047122">
    <property type="entry name" value="Trans-enoyl_RdTase-like"/>
</dbReference>
<name>A8QDU0_MALGO</name>
<dbReference type="SMART" id="SM00829">
    <property type="entry name" value="PKS_ER"/>
    <property type="match status" value="1"/>
</dbReference>
<dbReference type="GO" id="GO:0016651">
    <property type="term" value="F:oxidoreductase activity, acting on NAD(P)H"/>
    <property type="evidence" value="ECO:0007669"/>
    <property type="project" value="InterPro"/>
</dbReference>
<dbReference type="FunCoup" id="A8QDU0">
    <property type="interactions" value="6"/>
</dbReference>
<dbReference type="RefSeq" id="XP_001728637.1">
    <property type="nucleotide sequence ID" value="XM_001728585.1"/>
</dbReference>
<dbReference type="PANTHER" id="PTHR45348">
    <property type="entry name" value="HYPOTHETICAL OXIDOREDUCTASE (EUROFUNG)"/>
    <property type="match status" value="1"/>
</dbReference>
<dbReference type="InterPro" id="IPR013149">
    <property type="entry name" value="ADH-like_C"/>
</dbReference>
<dbReference type="InterPro" id="IPR036291">
    <property type="entry name" value="NAD(P)-bd_dom_sf"/>
</dbReference>
<sequence length="359" mass="38421">MTGMEAVIVDGKSAASVKHVEAPKLQPRSILVRVQCIALNPTDWKHLDYYGKAGTTLGSDFMGTVIEKAPDAGTNVKVGDRVAGMVHGAWEVGVGAFAQYVVTLPEYVVAVPDSMSDEEASGLGVAGITAIFGLFQNKHLGLPEPSGTELPPVDPKLKVLVWSGASSVGQFVIQTARAIGAYVIVTASARHLDWLKSLGASELYEYSNSETPKRIAEAHPDLKYAFDTYSMNGSQAACAASMSKTEAGKIVSLLPFDHGTVTEANPMAKCTFLLLYTVSGQRTQIFSADFSEEYCKEDAKYMIRAASGKDGLFYRLLSSGLVKPNRTSPQTGGLSGILSGLDLMRHNKVSGEKLVYKIE</sequence>
<dbReference type="STRING" id="425265.A8QDU0"/>
<protein>
    <recommendedName>
        <fullName evidence="1">Enoyl reductase (ER) domain-containing protein</fullName>
    </recommendedName>
</protein>
<dbReference type="Gene3D" id="3.90.180.10">
    <property type="entry name" value="Medium-chain alcohol dehydrogenases, catalytic domain"/>
    <property type="match status" value="1"/>
</dbReference>
<dbReference type="AlphaFoldDB" id="A8QDU0"/>
<comment type="caution">
    <text evidence="2">The sequence shown here is derived from an EMBL/GenBank/DDBJ whole genome shotgun (WGS) entry which is preliminary data.</text>
</comment>
<dbReference type="InterPro" id="IPR011032">
    <property type="entry name" value="GroES-like_sf"/>
</dbReference>
<dbReference type="InterPro" id="IPR020843">
    <property type="entry name" value="ER"/>
</dbReference>
<dbReference type="PANTHER" id="PTHR45348:SF2">
    <property type="entry name" value="ZINC-TYPE ALCOHOL DEHYDROGENASE-LIKE PROTEIN C2E1P3.01"/>
    <property type="match status" value="1"/>
</dbReference>
<organism evidence="2 3">
    <name type="scientific">Malassezia globosa (strain ATCC MYA-4612 / CBS 7966)</name>
    <name type="common">Dandruff-associated fungus</name>
    <dbReference type="NCBI Taxonomy" id="425265"/>
    <lineage>
        <taxon>Eukaryota</taxon>
        <taxon>Fungi</taxon>
        <taxon>Dikarya</taxon>
        <taxon>Basidiomycota</taxon>
        <taxon>Ustilaginomycotina</taxon>
        <taxon>Malasseziomycetes</taxon>
        <taxon>Malasseziales</taxon>
        <taxon>Malasseziaceae</taxon>
        <taxon>Malassezia</taxon>
    </lineage>
</organism>
<dbReference type="OrthoDB" id="10257049at2759"/>
<proteinExistence type="predicted"/>
<dbReference type="CDD" id="cd08249">
    <property type="entry name" value="enoyl_reductase_like"/>
    <property type="match status" value="1"/>
</dbReference>
<dbReference type="KEGG" id="mgl:MGL_4236"/>
<reference evidence="2 3" key="1">
    <citation type="journal article" date="2007" name="Proc. Natl. Acad. Sci. U.S.A.">
        <title>Dandruff-associated Malassezia genomes reveal convergent and divergent virulence traits shared with plant and human fungal pathogens.</title>
        <authorList>
            <person name="Xu J."/>
            <person name="Saunders C.W."/>
            <person name="Hu P."/>
            <person name="Grant R.A."/>
            <person name="Boekhout T."/>
            <person name="Kuramae E.E."/>
            <person name="Kronstad J.W."/>
            <person name="Deangelis Y.M."/>
            <person name="Reeder N.L."/>
            <person name="Johnstone K.R."/>
            <person name="Leland M."/>
            <person name="Fieno A.M."/>
            <person name="Begley W.M."/>
            <person name="Sun Y."/>
            <person name="Lacey M.P."/>
            <person name="Chaudhary T."/>
            <person name="Keough T."/>
            <person name="Chu L."/>
            <person name="Sears R."/>
            <person name="Yuan B."/>
            <person name="Dawson T.L.Jr."/>
        </authorList>
    </citation>
    <scope>NUCLEOTIDE SEQUENCE [LARGE SCALE GENOMIC DNA]</scope>
    <source>
        <strain evidence="3">ATCC MYA-4612 / CBS 7966</strain>
    </source>
</reference>
<dbReference type="InterPro" id="IPR013154">
    <property type="entry name" value="ADH-like_N"/>
</dbReference>
<accession>A8QDU0</accession>
<evidence type="ECO:0000259" key="1">
    <source>
        <dbReference type="SMART" id="SM00829"/>
    </source>
</evidence>
<dbReference type="SUPFAM" id="SSF51735">
    <property type="entry name" value="NAD(P)-binding Rossmann-fold domains"/>
    <property type="match status" value="1"/>
</dbReference>
<dbReference type="Gene3D" id="3.40.50.720">
    <property type="entry name" value="NAD(P)-binding Rossmann-like Domain"/>
    <property type="match status" value="1"/>
</dbReference>
<dbReference type="VEuPathDB" id="FungiDB:MGL_4236"/>
<feature type="domain" description="Enoyl reductase (ER)" evidence="1">
    <location>
        <begin position="11"/>
        <end position="272"/>
    </location>
</feature>
<dbReference type="Pfam" id="PF00107">
    <property type="entry name" value="ADH_zinc_N"/>
    <property type="match status" value="1"/>
</dbReference>
<keyword evidence="3" id="KW-1185">Reference proteome</keyword>
<evidence type="ECO:0000313" key="2">
    <source>
        <dbReference type="EMBL" id="EDP41423.1"/>
    </source>
</evidence>
<dbReference type="EMBL" id="AAYY01000023">
    <property type="protein sequence ID" value="EDP41423.1"/>
    <property type="molecule type" value="Genomic_DNA"/>
</dbReference>
<dbReference type="OMA" id="LTLMWAN"/>
<dbReference type="Proteomes" id="UP000008837">
    <property type="component" value="Unassembled WGS sequence"/>
</dbReference>
<dbReference type="InParanoid" id="A8QDU0"/>
<dbReference type="GeneID" id="5852934"/>
<dbReference type="Pfam" id="PF08240">
    <property type="entry name" value="ADH_N"/>
    <property type="match status" value="1"/>
</dbReference>